<name>A0A9D7S971_9BACT</name>
<dbReference type="SUPFAM" id="SSF52200">
    <property type="entry name" value="Toll/Interleukin receptor TIR domain"/>
    <property type="match status" value="1"/>
</dbReference>
<comment type="caution">
    <text evidence="2">The sequence shown here is derived from an EMBL/GenBank/DDBJ whole genome shotgun (WGS) entry which is preliminary data.</text>
</comment>
<feature type="domain" description="TIR" evidence="1">
    <location>
        <begin position="5"/>
        <end position="106"/>
    </location>
</feature>
<sequence>MKKNIFVSHISEEEFVATSILEILKERFKDKINFFSSTHKGCIELGDKWLENIKESMETADLILLICSPISITRHWINFEAGAGWIRGIPVIPLCHSGLKPGQLPSPISFYQGAEINSTECFEKLCMRISKLCGTNLPNLEAEDFLTKITEFEKKIKNELLYKDTLFIKTLLFGDLKFLKYCIYASTMSVPEIIEFEKEKLRINNYTINYNKLFNLFNPSMLNVISGEKVYVQYYKTIISLSNNIKFILSRNNMSIAPDILKGLENFIFLGNNIDWYSSIDNICRNMKQFDFVYSMIKDEPTPLRKANGTSLPFFKYYFSLEASKQLLNILSYEFDSILGNDETIL</sequence>
<dbReference type="InterPro" id="IPR000157">
    <property type="entry name" value="TIR_dom"/>
</dbReference>
<reference evidence="2 3" key="1">
    <citation type="submission" date="2020-10" db="EMBL/GenBank/DDBJ databases">
        <title>Connecting structure to function with the recovery of over 1000 high-quality activated sludge metagenome-assembled genomes encoding full-length rRNA genes using long-read sequencing.</title>
        <authorList>
            <person name="Singleton C.M."/>
            <person name="Petriglieri F."/>
            <person name="Kristensen J.M."/>
            <person name="Kirkegaard R.H."/>
            <person name="Michaelsen T.Y."/>
            <person name="Andersen M.H."/>
            <person name="Karst S.M."/>
            <person name="Dueholm M.S."/>
            <person name="Nielsen P.H."/>
            <person name="Albertsen M."/>
        </authorList>
    </citation>
    <scope>NUCLEOTIDE SEQUENCE [LARGE SCALE GENOMIC DNA]</scope>
    <source>
        <strain evidence="2">Ribe_18-Q3-R11-54_BAT3C.373</strain>
    </source>
</reference>
<dbReference type="Pfam" id="PF13676">
    <property type="entry name" value="TIR_2"/>
    <property type="match status" value="1"/>
</dbReference>
<dbReference type="InterPro" id="IPR035897">
    <property type="entry name" value="Toll_tir_struct_dom_sf"/>
</dbReference>
<evidence type="ECO:0000313" key="2">
    <source>
        <dbReference type="EMBL" id="MBK9717689.1"/>
    </source>
</evidence>
<protein>
    <submittedName>
        <fullName evidence="2">Toll/interleukin-1 receptor domain-containing protein</fullName>
    </submittedName>
</protein>
<proteinExistence type="predicted"/>
<evidence type="ECO:0000259" key="1">
    <source>
        <dbReference type="Pfam" id="PF13676"/>
    </source>
</evidence>
<dbReference type="EMBL" id="JADKFW010000005">
    <property type="protein sequence ID" value="MBK9717689.1"/>
    <property type="molecule type" value="Genomic_DNA"/>
</dbReference>
<dbReference type="GO" id="GO:0007165">
    <property type="term" value="P:signal transduction"/>
    <property type="evidence" value="ECO:0007669"/>
    <property type="project" value="InterPro"/>
</dbReference>
<gene>
    <name evidence="2" type="ORF">IPO85_09285</name>
</gene>
<dbReference type="AlphaFoldDB" id="A0A9D7S971"/>
<evidence type="ECO:0000313" key="3">
    <source>
        <dbReference type="Proteomes" id="UP000808349"/>
    </source>
</evidence>
<dbReference type="Proteomes" id="UP000808349">
    <property type="component" value="Unassembled WGS sequence"/>
</dbReference>
<organism evidence="2 3">
    <name type="scientific">Candidatus Defluviibacterium haderslevense</name>
    <dbReference type="NCBI Taxonomy" id="2981993"/>
    <lineage>
        <taxon>Bacteria</taxon>
        <taxon>Pseudomonadati</taxon>
        <taxon>Bacteroidota</taxon>
        <taxon>Saprospiria</taxon>
        <taxon>Saprospirales</taxon>
        <taxon>Saprospiraceae</taxon>
        <taxon>Candidatus Defluviibacterium</taxon>
    </lineage>
</organism>
<accession>A0A9D7S971</accession>
<keyword evidence="2" id="KW-0675">Receptor</keyword>
<dbReference type="Gene3D" id="3.40.50.10140">
    <property type="entry name" value="Toll/interleukin-1 receptor homology (TIR) domain"/>
    <property type="match status" value="1"/>
</dbReference>